<gene>
    <name evidence="2" type="ORF">METZ01_LOCUS284239</name>
</gene>
<feature type="non-terminal residue" evidence="2">
    <location>
        <position position="1"/>
    </location>
</feature>
<evidence type="ECO:0000259" key="1">
    <source>
        <dbReference type="Pfam" id="PF10120"/>
    </source>
</evidence>
<dbReference type="AlphaFoldDB" id="A0A382L6G1"/>
<protein>
    <recommendedName>
        <fullName evidence="1">Thiamine-phosphate synthase ThiN domain-containing protein</fullName>
    </recommendedName>
</protein>
<proteinExistence type="predicted"/>
<reference evidence="2" key="1">
    <citation type="submission" date="2018-05" db="EMBL/GenBank/DDBJ databases">
        <authorList>
            <person name="Lanie J.A."/>
            <person name="Ng W.-L."/>
            <person name="Kazmierczak K.M."/>
            <person name="Andrzejewski T.M."/>
            <person name="Davidsen T.M."/>
            <person name="Wayne K.J."/>
            <person name="Tettelin H."/>
            <person name="Glass J.I."/>
            <person name="Rusch D."/>
            <person name="Podicherti R."/>
            <person name="Tsui H.-C.T."/>
            <person name="Winkler M.E."/>
        </authorList>
    </citation>
    <scope>NUCLEOTIDE SEQUENCE</scope>
</reference>
<evidence type="ECO:0000313" key="2">
    <source>
        <dbReference type="EMBL" id="SVC31385.1"/>
    </source>
</evidence>
<dbReference type="InterPro" id="IPR036409">
    <property type="entry name" value="Aldolase_II/adducin_N_sf"/>
</dbReference>
<dbReference type="PANTHER" id="PTHR40730">
    <property type="entry name" value="TRANSCRIPTIONAL REGULATOR PROTEIN-LIKE PROTEIN"/>
    <property type="match status" value="1"/>
</dbReference>
<dbReference type="Gene3D" id="3.40.225.10">
    <property type="entry name" value="Class II aldolase/adducin N-terminal domain"/>
    <property type="match status" value="1"/>
</dbReference>
<organism evidence="2">
    <name type="scientific">marine metagenome</name>
    <dbReference type="NCBI Taxonomy" id="408172"/>
    <lineage>
        <taxon>unclassified sequences</taxon>
        <taxon>metagenomes</taxon>
        <taxon>ecological metagenomes</taxon>
    </lineage>
</organism>
<dbReference type="Pfam" id="PF10120">
    <property type="entry name" value="ThiN"/>
    <property type="match status" value="1"/>
</dbReference>
<dbReference type="EMBL" id="UINC01084591">
    <property type="protein sequence ID" value="SVC31385.1"/>
    <property type="molecule type" value="Genomic_DNA"/>
</dbReference>
<dbReference type="InterPro" id="IPR019293">
    <property type="entry name" value="ThiN"/>
</dbReference>
<sequence>DKSGIAAFPGRLTPVNGRARPLSSPKFGGSSHLSTLLLDIREFNPDASVIINLRWDSVVSDLLKRMNVRPLLLQREGEKLLINKEVIKTEALVDEGDHGFEPSLYIFGNSTESVVKIVEDLGNSLEIMA</sequence>
<name>A0A382L6G1_9ZZZZ</name>
<dbReference type="SUPFAM" id="SSF53639">
    <property type="entry name" value="AraD/HMP-PK domain-like"/>
    <property type="match status" value="1"/>
</dbReference>
<feature type="domain" description="Thiamine-phosphate synthase ThiN" evidence="1">
    <location>
        <begin position="3"/>
        <end position="119"/>
    </location>
</feature>
<accession>A0A382L6G1</accession>
<dbReference type="PANTHER" id="PTHR40730:SF5">
    <property type="entry name" value="HTH CRO_C1-TYPE DOMAIN-CONTAINING PROTEIN"/>
    <property type="match status" value="1"/>
</dbReference>